<evidence type="ECO:0000259" key="1">
    <source>
        <dbReference type="Pfam" id="PF13456"/>
    </source>
</evidence>
<dbReference type="SUPFAM" id="SSF53098">
    <property type="entry name" value="Ribonuclease H-like"/>
    <property type="match status" value="1"/>
</dbReference>
<dbReference type="InterPro" id="IPR012337">
    <property type="entry name" value="RNaseH-like_sf"/>
</dbReference>
<dbReference type="GO" id="GO:0003676">
    <property type="term" value="F:nucleic acid binding"/>
    <property type="evidence" value="ECO:0007669"/>
    <property type="project" value="InterPro"/>
</dbReference>
<protein>
    <recommendedName>
        <fullName evidence="1">RNase H type-1 domain-containing protein</fullName>
    </recommendedName>
</protein>
<evidence type="ECO:0000313" key="2">
    <source>
        <dbReference type="EMBL" id="MBA0628426.1"/>
    </source>
</evidence>
<accession>A0A7J8SS72</accession>
<dbReference type="InterPro" id="IPR002156">
    <property type="entry name" value="RNaseH_domain"/>
</dbReference>
<organism evidence="2 3">
    <name type="scientific">Gossypium davidsonii</name>
    <name type="common">Davidson's cotton</name>
    <name type="synonym">Gossypium klotzschianum subsp. davidsonii</name>
    <dbReference type="NCBI Taxonomy" id="34287"/>
    <lineage>
        <taxon>Eukaryota</taxon>
        <taxon>Viridiplantae</taxon>
        <taxon>Streptophyta</taxon>
        <taxon>Embryophyta</taxon>
        <taxon>Tracheophyta</taxon>
        <taxon>Spermatophyta</taxon>
        <taxon>Magnoliopsida</taxon>
        <taxon>eudicotyledons</taxon>
        <taxon>Gunneridae</taxon>
        <taxon>Pentapetalae</taxon>
        <taxon>rosids</taxon>
        <taxon>malvids</taxon>
        <taxon>Malvales</taxon>
        <taxon>Malvaceae</taxon>
        <taxon>Malvoideae</taxon>
        <taxon>Gossypium</taxon>
    </lineage>
</organism>
<dbReference type="PANTHER" id="PTHR47723">
    <property type="entry name" value="OS05G0353850 PROTEIN"/>
    <property type="match status" value="1"/>
</dbReference>
<reference evidence="2 3" key="1">
    <citation type="journal article" date="2019" name="Genome Biol. Evol.">
        <title>Insights into the evolution of the New World diploid cottons (Gossypium, subgenus Houzingenia) based on genome sequencing.</title>
        <authorList>
            <person name="Grover C.E."/>
            <person name="Arick M.A. 2nd"/>
            <person name="Thrash A."/>
            <person name="Conover J.L."/>
            <person name="Sanders W.S."/>
            <person name="Peterson D.G."/>
            <person name="Frelichowski J.E."/>
            <person name="Scheffler J.A."/>
            <person name="Scheffler B.E."/>
            <person name="Wendel J.F."/>
        </authorList>
    </citation>
    <scope>NUCLEOTIDE SEQUENCE [LARGE SCALE GENOMIC DNA]</scope>
    <source>
        <strain evidence="2">27</strain>
        <tissue evidence="2">Leaf</tissue>
    </source>
</reference>
<gene>
    <name evidence="2" type="ORF">Godav_023151</name>
</gene>
<sequence length="175" mass="20034">MERLGFAHLFQLEMEVREDLENVLNHEELLWKQKARCGLLNFGDYDLVTFCKVDLEQSQLINNILTQFCGFAGLRISTRKRNIFFSKGVDDKLSENWVHLFTDGAVDRGFGAASAGGVLRDQNKDWILGYNHYVKKCMVFEAEVWGILDGMLISLSKGFNRVMIHSNNLEVVQAL</sequence>
<comment type="caution">
    <text evidence="2">The sequence shown here is derived from an EMBL/GenBank/DDBJ whole genome shotgun (WGS) entry which is preliminary data.</text>
</comment>
<dbReference type="InterPro" id="IPR044730">
    <property type="entry name" value="RNase_H-like_dom_plant"/>
</dbReference>
<feature type="domain" description="RNase H type-1" evidence="1">
    <location>
        <begin position="102"/>
        <end position="175"/>
    </location>
</feature>
<dbReference type="AlphaFoldDB" id="A0A7J8SS72"/>
<dbReference type="EMBL" id="JABFAC010000011">
    <property type="protein sequence ID" value="MBA0628426.1"/>
    <property type="molecule type" value="Genomic_DNA"/>
</dbReference>
<dbReference type="InterPro" id="IPR053151">
    <property type="entry name" value="RNase_H-like"/>
</dbReference>
<name>A0A7J8SS72_GOSDV</name>
<keyword evidence="3" id="KW-1185">Reference proteome</keyword>
<dbReference type="Proteomes" id="UP000593561">
    <property type="component" value="Unassembled WGS sequence"/>
</dbReference>
<dbReference type="GO" id="GO:0004523">
    <property type="term" value="F:RNA-DNA hybrid ribonuclease activity"/>
    <property type="evidence" value="ECO:0007669"/>
    <property type="project" value="InterPro"/>
</dbReference>
<evidence type="ECO:0000313" key="3">
    <source>
        <dbReference type="Proteomes" id="UP000593561"/>
    </source>
</evidence>
<proteinExistence type="predicted"/>
<dbReference type="InterPro" id="IPR036397">
    <property type="entry name" value="RNaseH_sf"/>
</dbReference>
<dbReference type="CDD" id="cd06222">
    <property type="entry name" value="RNase_H_like"/>
    <property type="match status" value="1"/>
</dbReference>
<dbReference type="PANTHER" id="PTHR47723:SF19">
    <property type="entry name" value="POLYNUCLEOTIDYL TRANSFERASE, RIBONUCLEASE H-LIKE SUPERFAMILY PROTEIN"/>
    <property type="match status" value="1"/>
</dbReference>
<dbReference type="Pfam" id="PF13456">
    <property type="entry name" value="RVT_3"/>
    <property type="match status" value="1"/>
</dbReference>
<dbReference type="Gene3D" id="3.30.420.10">
    <property type="entry name" value="Ribonuclease H-like superfamily/Ribonuclease H"/>
    <property type="match status" value="1"/>
</dbReference>